<dbReference type="AlphaFoldDB" id="A0LHN3"/>
<gene>
    <name evidence="2" type="ordered locus">Sfum_1243</name>
</gene>
<accession>A0LHN3</accession>
<keyword evidence="1" id="KW-1133">Transmembrane helix</keyword>
<dbReference type="Proteomes" id="UP000001784">
    <property type="component" value="Chromosome"/>
</dbReference>
<feature type="transmembrane region" description="Helical" evidence="1">
    <location>
        <begin position="81"/>
        <end position="106"/>
    </location>
</feature>
<dbReference type="EMBL" id="CP000478">
    <property type="protein sequence ID" value="ABK16935.1"/>
    <property type="molecule type" value="Genomic_DNA"/>
</dbReference>
<dbReference type="OrthoDB" id="8595540at2"/>
<reference evidence="2 3" key="1">
    <citation type="submission" date="2006-10" db="EMBL/GenBank/DDBJ databases">
        <title>Complete sequence of Syntrophobacter fumaroxidans MPOB.</title>
        <authorList>
            <consortium name="US DOE Joint Genome Institute"/>
            <person name="Copeland A."/>
            <person name="Lucas S."/>
            <person name="Lapidus A."/>
            <person name="Barry K."/>
            <person name="Detter J.C."/>
            <person name="Glavina del Rio T."/>
            <person name="Hammon N."/>
            <person name="Israni S."/>
            <person name="Pitluck S."/>
            <person name="Goltsman E.G."/>
            <person name="Martinez M."/>
            <person name="Schmutz J."/>
            <person name="Larimer F."/>
            <person name="Land M."/>
            <person name="Hauser L."/>
            <person name="Kyrpides N."/>
            <person name="Kim E."/>
            <person name="Boone D.R."/>
            <person name="Brockman F."/>
            <person name="Culley D."/>
            <person name="Ferry J."/>
            <person name="Gunsalus R."/>
            <person name="McInerney M.J."/>
            <person name="Morrison M."/>
            <person name="Plugge C."/>
            <person name="Rohlin L."/>
            <person name="Scholten J."/>
            <person name="Sieber J."/>
            <person name="Stams A.J.M."/>
            <person name="Worm P."/>
            <person name="Henstra A.M."/>
            <person name="Richardson P."/>
        </authorList>
    </citation>
    <scope>NUCLEOTIDE SEQUENCE [LARGE SCALE GENOMIC DNA]</scope>
    <source>
        <strain evidence="3">DSM 10017 / MPOB</strain>
    </source>
</reference>
<proteinExistence type="predicted"/>
<feature type="transmembrane region" description="Helical" evidence="1">
    <location>
        <begin position="50"/>
        <end position="69"/>
    </location>
</feature>
<name>A0LHN3_SYNFM</name>
<evidence type="ECO:0000313" key="3">
    <source>
        <dbReference type="Proteomes" id="UP000001784"/>
    </source>
</evidence>
<protein>
    <submittedName>
        <fullName evidence="2">Conserved hypothetical membrane protein</fullName>
    </submittedName>
</protein>
<dbReference type="STRING" id="335543.Sfum_1243"/>
<keyword evidence="1" id="KW-0812">Transmembrane</keyword>
<dbReference type="RefSeq" id="WP_011698106.1">
    <property type="nucleotide sequence ID" value="NC_008554.1"/>
</dbReference>
<feature type="transmembrane region" description="Helical" evidence="1">
    <location>
        <begin position="12"/>
        <end position="30"/>
    </location>
</feature>
<evidence type="ECO:0000313" key="2">
    <source>
        <dbReference type="EMBL" id="ABK16935.1"/>
    </source>
</evidence>
<organism evidence="2 3">
    <name type="scientific">Syntrophobacter fumaroxidans (strain DSM 10017 / MPOB)</name>
    <dbReference type="NCBI Taxonomy" id="335543"/>
    <lineage>
        <taxon>Bacteria</taxon>
        <taxon>Pseudomonadati</taxon>
        <taxon>Thermodesulfobacteriota</taxon>
        <taxon>Syntrophobacteria</taxon>
        <taxon>Syntrophobacterales</taxon>
        <taxon>Syntrophobacteraceae</taxon>
        <taxon>Syntrophobacter</taxon>
    </lineage>
</organism>
<sequence precursor="true">MESKGLGKYSLSFGLSLAVTSVLSALLVVIKELNEGTVLAWMKQATGHHWVTHGVFNLVAFVVLGFLFAAMSRSPATKEPFGNLTGVVVGTVLASASIIAGFFLVVS</sequence>
<keyword evidence="3" id="KW-1185">Reference proteome</keyword>
<dbReference type="InParanoid" id="A0LHN3"/>
<dbReference type="HOGENOM" id="CLU_176294_0_0_7"/>
<evidence type="ECO:0000256" key="1">
    <source>
        <dbReference type="SAM" id="Phobius"/>
    </source>
</evidence>
<dbReference type="eggNOG" id="ENOG50338KK">
    <property type="taxonomic scope" value="Bacteria"/>
</dbReference>
<dbReference type="KEGG" id="sfu:Sfum_1243"/>
<keyword evidence="1" id="KW-0472">Membrane</keyword>